<organism evidence="1 2">
    <name type="scientific">Piloderma croceum (strain F 1598)</name>
    <dbReference type="NCBI Taxonomy" id="765440"/>
    <lineage>
        <taxon>Eukaryota</taxon>
        <taxon>Fungi</taxon>
        <taxon>Dikarya</taxon>
        <taxon>Basidiomycota</taxon>
        <taxon>Agaricomycotina</taxon>
        <taxon>Agaricomycetes</taxon>
        <taxon>Agaricomycetidae</taxon>
        <taxon>Atheliales</taxon>
        <taxon>Atheliaceae</taxon>
        <taxon>Piloderma</taxon>
    </lineage>
</organism>
<dbReference type="Proteomes" id="UP000054166">
    <property type="component" value="Unassembled WGS sequence"/>
</dbReference>
<reference evidence="1 2" key="1">
    <citation type="submission" date="2014-04" db="EMBL/GenBank/DDBJ databases">
        <authorList>
            <consortium name="DOE Joint Genome Institute"/>
            <person name="Kuo A."/>
            <person name="Tarkka M."/>
            <person name="Buscot F."/>
            <person name="Kohler A."/>
            <person name="Nagy L.G."/>
            <person name="Floudas D."/>
            <person name="Copeland A."/>
            <person name="Barry K.W."/>
            <person name="Cichocki N."/>
            <person name="Veneault-Fourrey C."/>
            <person name="LaButti K."/>
            <person name="Lindquist E.A."/>
            <person name="Lipzen A."/>
            <person name="Lundell T."/>
            <person name="Morin E."/>
            <person name="Murat C."/>
            <person name="Sun H."/>
            <person name="Tunlid A."/>
            <person name="Henrissat B."/>
            <person name="Grigoriev I.V."/>
            <person name="Hibbett D.S."/>
            <person name="Martin F."/>
            <person name="Nordberg H.P."/>
            <person name="Cantor M.N."/>
            <person name="Hua S.X."/>
        </authorList>
    </citation>
    <scope>NUCLEOTIDE SEQUENCE [LARGE SCALE GENOMIC DNA]</scope>
    <source>
        <strain evidence="1 2">F 1598</strain>
    </source>
</reference>
<dbReference type="InParanoid" id="A0A0C3ACI5"/>
<evidence type="ECO:0000313" key="2">
    <source>
        <dbReference type="Proteomes" id="UP000054166"/>
    </source>
</evidence>
<sequence length="102" mass="11434">MNITATELLLVPPMHGVVHLTGTSRSTIEKILYPICTGMAHMLTQSLPNIYHLSGMTALSQIAKPDTESRSEWVVASRMDHIRGTDRNDSISLIYLRHFKLC</sequence>
<reference evidence="2" key="2">
    <citation type="submission" date="2015-01" db="EMBL/GenBank/DDBJ databases">
        <title>Evolutionary Origins and Diversification of the Mycorrhizal Mutualists.</title>
        <authorList>
            <consortium name="DOE Joint Genome Institute"/>
            <consortium name="Mycorrhizal Genomics Consortium"/>
            <person name="Kohler A."/>
            <person name="Kuo A."/>
            <person name="Nagy L.G."/>
            <person name="Floudas D."/>
            <person name="Copeland A."/>
            <person name="Barry K.W."/>
            <person name="Cichocki N."/>
            <person name="Veneault-Fourrey C."/>
            <person name="LaButti K."/>
            <person name="Lindquist E.A."/>
            <person name="Lipzen A."/>
            <person name="Lundell T."/>
            <person name="Morin E."/>
            <person name="Murat C."/>
            <person name="Riley R."/>
            <person name="Ohm R."/>
            <person name="Sun H."/>
            <person name="Tunlid A."/>
            <person name="Henrissat B."/>
            <person name="Grigoriev I.V."/>
            <person name="Hibbett D.S."/>
            <person name="Martin F."/>
        </authorList>
    </citation>
    <scope>NUCLEOTIDE SEQUENCE [LARGE SCALE GENOMIC DNA]</scope>
    <source>
        <strain evidence="2">F 1598</strain>
    </source>
</reference>
<gene>
    <name evidence="1" type="ORF">PILCRDRAFT_753111</name>
</gene>
<proteinExistence type="predicted"/>
<accession>A0A0C3ACI5</accession>
<protein>
    <submittedName>
        <fullName evidence="1">Uncharacterized protein</fullName>
    </submittedName>
</protein>
<keyword evidence="2" id="KW-1185">Reference proteome</keyword>
<dbReference type="EMBL" id="KN833299">
    <property type="protein sequence ID" value="KIM71493.1"/>
    <property type="molecule type" value="Genomic_DNA"/>
</dbReference>
<name>A0A0C3ACI5_PILCF</name>
<dbReference type="HOGENOM" id="CLU_2278526_0_0_1"/>
<evidence type="ECO:0000313" key="1">
    <source>
        <dbReference type="EMBL" id="KIM71493.1"/>
    </source>
</evidence>
<dbReference type="AlphaFoldDB" id="A0A0C3ACI5"/>